<dbReference type="GO" id="GO:0005524">
    <property type="term" value="F:ATP binding"/>
    <property type="evidence" value="ECO:0007669"/>
    <property type="project" value="InterPro"/>
</dbReference>
<dbReference type="Gene3D" id="3.30.230.10">
    <property type="match status" value="1"/>
</dbReference>
<dbReference type="GO" id="GO:0030983">
    <property type="term" value="F:mismatched DNA binding"/>
    <property type="evidence" value="ECO:0007669"/>
    <property type="project" value="InterPro"/>
</dbReference>
<evidence type="ECO:0000256" key="2">
    <source>
        <dbReference type="ARBA" id="ARBA00021975"/>
    </source>
</evidence>
<name>A0A9D1ZJ59_9BACE</name>
<dbReference type="GO" id="GO:0004519">
    <property type="term" value="F:endonuclease activity"/>
    <property type="evidence" value="ECO:0007669"/>
    <property type="project" value="UniProtKB-KW"/>
</dbReference>
<dbReference type="InterPro" id="IPR037198">
    <property type="entry name" value="MutL_C_sf"/>
</dbReference>
<dbReference type="CDD" id="cd00782">
    <property type="entry name" value="MutL_Trans"/>
    <property type="match status" value="1"/>
</dbReference>
<dbReference type="HAMAP" id="MF_00149">
    <property type="entry name" value="DNA_mis_repair"/>
    <property type="match status" value="1"/>
</dbReference>
<dbReference type="PROSITE" id="PS00058">
    <property type="entry name" value="DNA_MISMATCH_REPAIR_1"/>
    <property type="match status" value="1"/>
</dbReference>
<gene>
    <name evidence="5 8" type="primary">mutL</name>
    <name evidence="8" type="ORF">H9824_07295</name>
</gene>
<dbReference type="InterPro" id="IPR002099">
    <property type="entry name" value="MutL/Mlh/PMS"/>
</dbReference>
<dbReference type="GO" id="GO:0016887">
    <property type="term" value="F:ATP hydrolysis activity"/>
    <property type="evidence" value="ECO:0007669"/>
    <property type="project" value="InterPro"/>
</dbReference>
<dbReference type="Pfam" id="PF13589">
    <property type="entry name" value="HATPase_c_3"/>
    <property type="match status" value="1"/>
</dbReference>
<dbReference type="GO" id="GO:0140664">
    <property type="term" value="F:ATP-dependent DNA damage sensor activity"/>
    <property type="evidence" value="ECO:0007669"/>
    <property type="project" value="InterPro"/>
</dbReference>
<dbReference type="SUPFAM" id="SSF55874">
    <property type="entry name" value="ATPase domain of HSP90 chaperone/DNA topoisomerase II/histidine kinase"/>
    <property type="match status" value="1"/>
</dbReference>
<accession>A0A9D1ZJ59</accession>
<dbReference type="CDD" id="cd16926">
    <property type="entry name" value="HATPase_MutL-MLH-PMS-like"/>
    <property type="match status" value="1"/>
</dbReference>
<evidence type="ECO:0000256" key="4">
    <source>
        <dbReference type="ARBA" id="ARBA00023204"/>
    </source>
</evidence>
<evidence type="ECO:0000313" key="8">
    <source>
        <dbReference type="EMBL" id="HIY88491.1"/>
    </source>
</evidence>
<dbReference type="FunFam" id="3.30.565.10:FF:000003">
    <property type="entry name" value="DNA mismatch repair endonuclease MutL"/>
    <property type="match status" value="1"/>
</dbReference>
<comment type="caution">
    <text evidence="8">The sequence shown here is derived from an EMBL/GenBank/DDBJ whole genome shotgun (WGS) entry which is preliminary data.</text>
</comment>
<dbReference type="Pfam" id="PF01119">
    <property type="entry name" value="DNA_mis_repair"/>
    <property type="match status" value="1"/>
</dbReference>
<protein>
    <recommendedName>
        <fullName evidence="2 5">DNA mismatch repair protein MutL</fullName>
    </recommendedName>
</protein>
<keyword evidence="8" id="KW-0540">Nuclease</keyword>
<dbReference type="GO" id="GO:0006298">
    <property type="term" value="P:mismatch repair"/>
    <property type="evidence" value="ECO:0007669"/>
    <property type="project" value="UniProtKB-UniRule"/>
</dbReference>
<keyword evidence="4 5" id="KW-0234">DNA repair</keyword>
<dbReference type="InterPro" id="IPR014721">
    <property type="entry name" value="Ribsml_uS5_D2-typ_fold_subgr"/>
</dbReference>
<proteinExistence type="inferred from homology"/>
<dbReference type="InterPro" id="IPR020667">
    <property type="entry name" value="DNA_mismatch_repair_MutL"/>
</dbReference>
<dbReference type="SUPFAM" id="SSF118116">
    <property type="entry name" value="DNA mismatch repair protein MutL"/>
    <property type="match status" value="1"/>
</dbReference>
<evidence type="ECO:0000256" key="1">
    <source>
        <dbReference type="ARBA" id="ARBA00006082"/>
    </source>
</evidence>
<dbReference type="InterPro" id="IPR013507">
    <property type="entry name" value="DNA_mismatch_S5_2-like"/>
</dbReference>
<evidence type="ECO:0000256" key="3">
    <source>
        <dbReference type="ARBA" id="ARBA00022763"/>
    </source>
</evidence>
<organism evidence="8 9">
    <name type="scientific">Candidatus Bacteroides pullicola</name>
    <dbReference type="NCBI Taxonomy" id="2838475"/>
    <lineage>
        <taxon>Bacteria</taxon>
        <taxon>Pseudomonadati</taxon>
        <taxon>Bacteroidota</taxon>
        <taxon>Bacteroidia</taxon>
        <taxon>Bacteroidales</taxon>
        <taxon>Bacteroidaceae</taxon>
        <taxon>Bacteroides</taxon>
    </lineage>
</organism>
<evidence type="ECO:0000259" key="7">
    <source>
        <dbReference type="SMART" id="SM01340"/>
    </source>
</evidence>
<dbReference type="InterPro" id="IPR038973">
    <property type="entry name" value="MutL/Mlh/Pms-like"/>
</dbReference>
<reference evidence="8" key="1">
    <citation type="journal article" date="2021" name="PeerJ">
        <title>Extensive microbial diversity within the chicken gut microbiome revealed by metagenomics and culture.</title>
        <authorList>
            <person name="Gilroy R."/>
            <person name="Ravi A."/>
            <person name="Getino M."/>
            <person name="Pursley I."/>
            <person name="Horton D.L."/>
            <person name="Alikhan N.F."/>
            <person name="Baker D."/>
            <person name="Gharbi K."/>
            <person name="Hall N."/>
            <person name="Watson M."/>
            <person name="Adriaenssens E.M."/>
            <person name="Foster-Nyarko E."/>
            <person name="Jarju S."/>
            <person name="Secka A."/>
            <person name="Antonio M."/>
            <person name="Oren A."/>
            <person name="Chaudhuri R.R."/>
            <person name="La Ragione R."/>
            <person name="Hildebrand F."/>
            <person name="Pallen M.J."/>
        </authorList>
    </citation>
    <scope>NUCLEOTIDE SEQUENCE</scope>
    <source>
        <strain evidence="8">Gambia2-208</strain>
    </source>
</reference>
<dbReference type="AlphaFoldDB" id="A0A9D1ZJ59"/>
<keyword evidence="3 5" id="KW-0227">DNA damage</keyword>
<feature type="domain" description="MutL C-terminal dimerisation" evidence="6">
    <location>
        <begin position="432"/>
        <end position="574"/>
    </location>
</feature>
<dbReference type="EMBL" id="DXCV01000048">
    <property type="protein sequence ID" value="HIY88491.1"/>
    <property type="molecule type" value="Genomic_DNA"/>
</dbReference>
<dbReference type="PANTHER" id="PTHR10073">
    <property type="entry name" value="DNA MISMATCH REPAIR PROTEIN MLH, PMS, MUTL"/>
    <property type="match status" value="1"/>
</dbReference>
<feature type="domain" description="DNA mismatch repair protein S5" evidence="7">
    <location>
        <begin position="209"/>
        <end position="327"/>
    </location>
</feature>
<reference evidence="8" key="2">
    <citation type="submission" date="2021-04" db="EMBL/GenBank/DDBJ databases">
        <authorList>
            <person name="Gilroy R."/>
        </authorList>
    </citation>
    <scope>NUCLEOTIDE SEQUENCE</scope>
    <source>
        <strain evidence="8">Gambia2-208</strain>
    </source>
</reference>
<dbReference type="GO" id="GO:0032300">
    <property type="term" value="C:mismatch repair complex"/>
    <property type="evidence" value="ECO:0007669"/>
    <property type="project" value="InterPro"/>
</dbReference>
<comment type="function">
    <text evidence="5">This protein is involved in the repair of mismatches in DNA. It is required for dam-dependent methyl-directed DNA mismatch repair. May act as a 'molecular matchmaker', a protein that promotes the formation of a stable complex between two or more DNA-binding proteins in an ATP-dependent manner without itself being part of a final effector complex.</text>
</comment>
<evidence type="ECO:0000256" key="5">
    <source>
        <dbReference type="HAMAP-Rule" id="MF_00149"/>
    </source>
</evidence>
<dbReference type="InterPro" id="IPR014790">
    <property type="entry name" value="MutL_C"/>
</dbReference>
<dbReference type="Proteomes" id="UP000886851">
    <property type="component" value="Unassembled WGS sequence"/>
</dbReference>
<dbReference type="InterPro" id="IPR042121">
    <property type="entry name" value="MutL_C_regsub"/>
</dbReference>
<dbReference type="InterPro" id="IPR020568">
    <property type="entry name" value="Ribosomal_Su5_D2-typ_SF"/>
</dbReference>
<dbReference type="InterPro" id="IPR042120">
    <property type="entry name" value="MutL_C_dimsub"/>
</dbReference>
<comment type="similarity">
    <text evidence="1 5">Belongs to the DNA mismatch repair MutL/HexB family.</text>
</comment>
<dbReference type="InterPro" id="IPR014762">
    <property type="entry name" value="DNA_mismatch_repair_CS"/>
</dbReference>
<evidence type="ECO:0000313" key="9">
    <source>
        <dbReference type="Proteomes" id="UP000886851"/>
    </source>
</evidence>
<dbReference type="Gene3D" id="3.30.1370.100">
    <property type="entry name" value="MutL, C-terminal domain, regulatory subdomain"/>
    <property type="match status" value="1"/>
</dbReference>
<dbReference type="Gene3D" id="3.30.1540.20">
    <property type="entry name" value="MutL, C-terminal domain, dimerisation subdomain"/>
    <property type="match status" value="1"/>
</dbReference>
<dbReference type="SMART" id="SM00853">
    <property type="entry name" value="MutL_C"/>
    <property type="match status" value="1"/>
</dbReference>
<sequence>MSDIIHLLPDSVANQIAAGEVIQRPASVVKELVENAIDADAKEVHVLVTDAGKTSIQVIDDGKGMSETDARLSFERHATSKIREAADLFALHTMGFRGEALASIAAVAEVELKTRREEDELGTRLRIAGSKLESQEPATCPRGSNFLVKNLFFNVPARRKFLKSNSTELSNIMTEFERIALVHPAVSFSLQHNDAELLNLPAMPLRQRVMAVFGKKMNQQLLTLEVETTLVKISGFVAKPETARKKGTHQYFFVNGRYMRHPYFHKAVMEAYERLIPAGEQVSYFIYFDVDPKNIDVNIHPTKTEIKFENEQAIWQILAAAVKETLGRFSAVPSIDFDTEDMPDLPAFGGTSVPEPPKVSYDSGFDPFKSAASVSYGGGHTRSASGDWEQLYAGVARASKMNEPEADLLPDEEELVTASLVPEEPVVERGAQHFQLKGRFILTSVKSGLMLIDQHRAHVRVLFDRYMEQIRTRKGVSQGVLFPEVVELTPAETVVLDALADDLAAVGFDLSPLGGGSYAINRVPAGIEGLSPVDLIKNMVHTAQEKGADVREEVQSILALTLARSAAIVYGQVLSEEEMANLVDSLFASPTPGYTPDGRTVLVTVKEEEIEKRFA</sequence>
<dbReference type="NCBIfam" id="TIGR00585">
    <property type="entry name" value="mutl"/>
    <property type="match status" value="1"/>
</dbReference>
<dbReference type="Gene3D" id="3.30.565.10">
    <property type="entry name" value="Histidine kinase-like ATPase, C-terminal domain"/>
    <property type="match status" value="1"/>
</dbReference>
<keyword evidence="8" id="KW-0255">Endonuclease</keyword>
<dbReference type="InterPro" id="IPR036890">
    <property type="entry name" value="HATPase_C_sf"/>
</dbReference>
<keyword evidence="8" id="KW-0378">Hydrolase</keyword>
<dbReference type="PANTHER" id="PTHR10073:SF12">
    <property type="entry name" value="DNA MISMATCH REPAIR PROTEIN MLH1"/>
    <property type="match status" value="1"/>
</dbReference>
<evidence type="ECO:0000259" key="6">
    <source>
        <dbReference type="SMART" id="SM00853"/>
    </source>
</evidence>
<dbReference type="Pfam" id="PF08676">
    <property type="entry name" value="MutL_C"/>
    <property type="match status" value="1"/>
</dbReference>
<dbReference type="SUPFAM" id="SSF54211">
    <property type="entry name" value="Ribosomal protein S5 domain 2-like"/>
    <property type="match status" value="1"/>
</dbReference>
<dbReference type="SMART" id="SM01340">
    <property type="entry name" value="DNA_mis_repair"/>
    <property type="match status" value="1"/>
</dbReference>